<comment type="caution">
    <text evidence="2">The sequence shown here is derived from an EMBL/GenBank/DDBJ whole genome shotgun (WGS) entry which is preliminary data.</text>
</comment>
<dbReference type="AlphaFoldDB" id="A0AAE1DAS6"/>
<dbReference type="Proteomes" id="UP001283361">
    <property type="component" value="Unassembled WGS sequence"/>
</dbReference>
<feature type="compositionally biased region" description="Polar residues" evidence="1">
    <location>
        <begin position="81"/>
        <end position="98"/>
    </location>
</feature>
<reference evidence="2" key="1">
    <citation type="journal article" date="2023" name="G3 (Bethesda)">
        <title>A reference genome for the long-term kleptoplast-retaining sea slug Elysia crispata morphotype clarki.</title>
        <authorList>
            <person name="Eastman K.E."/>
            <person name="Pendleton A.L."/>
            <person name="Shaikh M.A."/>
            <person name="Suttiyut T."/>
            <person name="Ogas R."/>
            <person name="Tomko P."/>
            <person name="Gavelis G."/>
            <person name="Widhalm J.R."/>
            <person name="Wisecaver J.H."/>
        </authorList>
    </citation>
    <scope>NUCLEOTIDE SEQUENCE</scope>
    <source>
        <strain evidence="2">ECLA1</strain>
    </source>
</reference>
<feature type="region of interest" description="Disordered" evidence="1">
    <location>
        <begin position="60"/>
        <end position="109"/>
    </location>
</feature>
<protein>
    <submittedName>
        <fullName evidence="2">Uncharacterized protein</fullName>
    </submittedName>
</protein>
<proteinExistence type="predicted"/>
<feature type="compositionally biased region" description="Pro residues" evidence="1">
    <location>
        <begin position="99"/>
        <end position="109"/>
    </location>
</feature>
<sequence length="109" mass="11988">MDPRRSVLQQPRRGDPGKDTYTGFPHSTQVCNGYWLEETPNESQPGSRAEDIWLQNAIEKKTTRDITSDTLNPQPPGISPVTLSESSATRDITSDTLNPQPPGISPVTL</sequence>
<evidence type="ECO:0000313" key="2">
    <source>
        <dbReference type="EMBL" id="KAK3763651.1"/>
    </source>
</evidence>
<keyword evidence="3" id="KW-1185">Reference proteome</keyword>
<organism evidence="2 3">
    <name type="scientific">Elysia crispata</name>
    <name type="common">lettuce slug</name>
    <dbReference type="NCBI Taxonomy" id="231223"/>
    <lineage>
        <taxon>Eukaryota</taxon>
        <taxon>Metazoa</taxon>
        <taxon>Spiralia</taxon>
        <taxon>Lophotrochozoa</taxon>
        <taxon>Mollusca</taxon>
        <taxon>Gastropoda</taxon>
        <taxon>Heterobranchia</taxon>
        <taxon>Euthyneura</taxon>
        <taxon>Panpulmonata</taxon>
        <taxon>Sacoglossa</taxon>
        <taxon>Placobranchoidea</taxon>
        <taxon>Plakobranchidae</taxon>
        <taxon>Elysia</taxon>
    </lineage>
</organism>
<dbReference type="EMBL" id="JAWDGP010004526">
    <property type="protein sequence ID" value="KAK3763651.1"/>
    <property type="molecule type" value="Genomic_DNA"/>
</dbReference>
<evidence type="ECO:0000313" key="3">
    <source>
        <dbReference type="Proteomes" id="UP001283361"/>
    </source>
</evidence>
<name>A0AAE1DAS6_9GAST</name>
<accession>A0AAE1DAS6</accession>
<gene>
    <name evidence="2" type="ORF">RRG08_056593</name>
</gene>
<evidence type="ECO:0000256" key="1">
    <source>
        <dbReference type="SAM" id="MobiDB-lite"/>
    </source>
</evidence>
<feature type="region of interest" description="Disordered" evidence="1">
    <location>
        <begin position="1"/>
        <end position="25"/>
    </location>
</feature>